<evidence type="ECO:0000256" key="1">
    <source>
        <dbReference type="ARBA" id="ARBA00004141"/>
    </source>
</evidence>
<feature type="domain" description="Potassium channel" evidence="10">
    <location>
        <begin position="37"/>
        <end position="117"/>
    </location>
</feature>
<protein>
    <submittedName>
        <fullName evidence="11">Two pore domain potassium channel family protein</fullName>
    </submittedName>
</protein>
<evidence type="ECO:0000256" key="9">
    <source>
        <dbReference type="SAM" id="Phobius"/>
    </source>
</evidence>
<dbReference type="GO" id="GO:0001508">
    <property type="term" value="P:action potential"/>
    <property type="evidence" value="ECO:0007669"/>
    <property type="project" value="TreeGrafter"/>
</dbReference>
<comment type="subcellular location">
    <subcellularLocation>
        <location evidence="1">Membrane</location>
        <topology evidence="1">Multi-pass membrane protein</topology>
    </subcellularLocation>
</comment>
<dbReference type="EMBL" id="SMOD01000014">
    <property type="protein sequence ID" value="TDG06580.1"/>
    <property type="molecule type" value="Genomic_DNA"/>
</dbReference>
<evidence type="ECO:0000313" key="12">
    <source>
        <dbReference type="Proteomes" id="UP000295606"/>
    </source>
</evidence>
<dbReference type="Gene3D" id="1.10.287.70">
    <property type="match status" value="1"/>
</dbReference>
<evidence type="ECO:0000256" key="3">
    <source>
        <dbReference type="ARBA" id="ARBA00022692"/>
    </source>
</evidence>
<keyword evidence="5" id="KW-0406">Ion transport</keyword>
<accession>A0A4R5LBM4</accession>
<comment type="caution">
    <text evidence="11">The sequence shown here is derived from an EMBL/GenBank/DDBJ whole genome shotgun (WGS) entry which is preliminary data.</text>
</comment>
<dbReference type="Proteomes" id="UP000295606">
    <property type="component" value="Unassembled WGS sequence"/>
</dbReference>
<reference evidence="11 12" key="1">
    <citation type="submission" date="2019-03" db="EMBL/GenBank/DDBJ databases">
        <title>Paraburkholderia sp. isolated from native Mimosa gymnas in Guartela State Park, Brazil.</title>
        <authorList>
            <person name="Paulitsch F."/>
            <person name="Hungria M."/>
            <person name="Delamuta J.R.M."/>
            <person name="Ribeiro R.A."/>
            <person name="Dall'Agnol R."/>
            <person name="Silva J.S.B."/>
        </authorList>
    </citation>
    <scope>NUCLEOTIDE SEQUENCE [LARGE SCALE GENOMIC DNA]</scope>
    <source>
        <strain evidence="11 12">CNPSo 3008</strain>
    </source>
</reference>
<keyword evidence="3 9" id="KW-0812">Transmembrane</keyword>
<evidence type="ECO:0000256" key="4">
    <source>
        <dbReference type="ARBA" id="ARBA00022989"/>
    </source>
</evidence>
<dbReference type="AlphaFoldDB" id="A0A4R5LBM4"/>
<dbReference type="PANTHER" id="PTHR11537">
    <property type="entry name" value="VOLTAGE-GATED POTASSIUM CHANNEL"/>
    <property type="match status" value="1"/>
</dbReference>
<evidence type="ECO:0000259" key="10">
    <source>
        <dbReference type="Pfam" id="PF07885"/>
    </source>
</evidence>
<keyword evidence="2" id="KW-0813">Transport</keyword>
<keyword evidence="7 11" id="KW-0407">Ion channel</keyword>
<dbReference type="GO" id="GO:0005249">
    <property type="term" value="F:voltage-gated potassium channel activity"/>
    <property type="evidence" value="ECO:0007669"/>
    <property type="project" value="InterPro"/>
</dbReference>
<feature type="region of interest" description="Disordered" evidence="8">
    <location>
        <begin position="121"/>
        <end position="176"/>
    </location>
</feature>
<evidence type="ECO:0000313" key="11">
    <source>
        <dbReference type="EMBL" id="TDG06580.1"/>
    </source>
</evidence>
<gene>
    <name evidence="11" type="ORF">E1N52_19830</name>
</gene>
<dbReference type="Pfam" id="PF07885">
    <property type="entry name" value="Ion_trans_2"/>
    <property type="match status" value="1"/>
</dbReference>
<name>A0A4R5LBM4_9BURK</name>
<dbReference type="PANTHER" id="PTHR11537:SF254">
    <property type="entry name" value="POTASSIUM VOLTAGE-GATED CHANNEL PROTEIN SHAB"/>
    <property type="match status" value="1"/>
</dbReference>
<evidence type="ECO:0000256" key="7">
    <source>
        <dbReference type="ARBA" id="ARBA00023303"/>
    </source>
</evidence>
<evidence type="ECO:0000256" key="8">
    <source>
        <dbReference type="SAM" id="MobiDB-lite"/>
    </source>
</evidence>
<proteinExistence type="predicted"/>
<keyword evidence="6 9" id="KW-0472">Membrane</keyword>
<sequence length="176" mass="18884">MHERARHSTHAPLKASHVFEEFARTLWYLRAPLAALFLLFLLLSAVMYYAGGPIDTGSRTPSSLGDTLYFCTITALTIGYGDVVPTTLLGRIDSVLIGVQGVLVTSMVTAAFVRAVQEAARRAHEEDEPGGPRSGDRSSTGENQQPHPACTAEPDTRPTVPARCGQQDGCVTPSCN</sequence>
<feature type="compositionally biased region" description="Polar residues" evidence="8">
    <location>
        <begin position="137"/>
        <end position="146"/>
    </location>
</feature>
<feature type="transmembrane region" description="Helical" evidence="9">
    <location>
        <begin position="27"/>
        <end position="51"/>
    </location>
</feature>
<dbReference type="InterPro" id="IPR028325">
    <property type="entry name" value="VG_K_chnl"/>
</dbReference>
<dbReference type="PRINTS" id="PR00169">
    <property type="entry name" value="KCHANNEL"/>
</dbReference>
<evidence type="ECO:0000256" key="6">
    <source>
        <dbReference type="ARBA" id="ARBA00023136"/>
    </source>
</evidence>
<feature type="transmembrane region" description="Helical" evidence="9">
    <location>
        <begin position="95"/>
        <end position="113"/>
    </location>
</feature>
<dbReference type="GO" id="GO:0008076">
    <property type="term" value="C:voltage-gated potassium channel complex"/>
    <property type="evidence" value="ECO:0007669"/>
    <property type="project" value="InterPro"/>
</dbReference>
<dbReference type="InterPro" id="IPR013099">
    <property type="entry name" value="K_chnl_dom"/>
</dbReference>
<evidence type="ECO:0000256" key="2">
    <source>
        <dbReference type="ARBA" id="ARBA00022448"/>
    </source>
</evidence>
<organism evidence="11 12">
    <name type="scientific">Paraburkholderia guartelaensis</name>
    <dbReference type="NCBI Taxonomy" id="2546446"/>
    <lineage>
        <taxon>Bacteria</taxon>
        <taxon>Pseudomonadati</taxon>
        <taxon>Pseudomonadota</taxon>
        <taxon>Betaproteobacteria</taxon>
        <taxon>Burkholderiales</taxon>
        <taxon>Burkholderiaceae</taxon>
        <taxon>Paraburkholderia</taxon>
    </lineage>
</organism>
<dbReference type="SUPFAM" id="SSF81324">
    <property type="entry name" value="Voltage-gated potassium channels"/>
    <property type="match status" value="1"/>
</dbReference>
<keyword evidence="4 9" id="KW-1133">Transmembrane helix</keyword>
<dbReference type="OrthoDB" id="9799090at2"/>
<evidence type="ECO:0000256" key="5">
    <source>
        <dbReference type="ARBA" id="ARBA00023065"/>
    </source>
</evidence>